<protein>
    <recommendedName>
        <fullName evidence="3">Integral membrane protein</fullName>
    </recommendedName>
</protein>
<dbReference type="RefSeq" id="WP_345554377.1">
    <property type="nucleotide sequence ID" value="NZ_BAAAZA010000059.1"/>
</dbReference>
<dbReference type="Proteomes" id="UP001501563">
    <property type="component" value="Unassembled WGS sequence"/>
</dbReference>
<accession>A0ABP7LTY5</accession>
<evidence type="ECO:0000313" key="1">
    <source>
        <dbReference type="EMBL" id="GAA3905300.1"/>
    </source>
</evidence>
<name>A0ABP7LTY5_9ACTN</name>
<sequence length="205" mass="22278">MDWTVPAGDHPPERPHRIGVLTPAATLVQRLALRWLARRPAQRLPLLPVLVRCSTAAVAVLSLVAAAAAISRGTPVGVAVPLMLLVPLLVEHVPDRLDACAGERVRTVEGEAACRCLQRLADLHSHLVRAAASSNPHQVRRAAEIGRHQLWDAAALLIHHDTHTVSVELITGNGCWYSSPPWSPTSKQLLDLLGPEPTHPRWPEN</sequence>
<organism evidence="1 2">
    <name type="scientific">Streptomyces lannensis</name>
    <dbReference type="NCBI Taxonomy" id="766498"/>
    <lineage>
        <taxon>Bacteria</taxon>
        <taxon>Bacillati</taxon>
        <taxon>Actinomycetota</taxon>
        <taxon>Actinomycetes</taxon>
        <taxon>Kitasatosporales</taxon>
        <taxon>Streptomycetaceae</taxon>
        <taxon>Streptomyces</taxon>
    </lineage>
</organism>
<evidence type="ECO:0000313" key="2">
    <source>
        <dbReference type="Proteomes" id="UP001501563"/>
    </source>
</evidence>
<comment type="caution">
    <text evidence="1">The sequence shown here is derived from an EMBL/GenBank/DDBJ whole genome shotgun (WGS) entry which is preliminary data.</text>
</comment>
<evidence type="ECO:0008006" key="3">
    <source>
        <dbReference type="Google" id="ProtNLM"/>
    </source>
</evidence>
<keyword evidence="2" id="KW-1185">Reference proteome</keyword>
<proteinExistence type="predicted"/>
<reference evidence="2" key="1">
    <citation type="journal article" date="2019" name="Int. J. Syst. Evol. Microbiol.">
        <title>The Global Catalogue of Microorganisms (GCM) 10K type strain sequencing project: providing services to taxonomists for standard genome sequencing and annotation.</title>
        <authorList>
            <consortium name="The Broad Institute Genomics Platform"/>
            <consortium name="The Broad Institute Genome Sequencing Center for Infectious Disease"/>
            <person name="Wu L."/>
            <person name="Ma J."/>
        </authorList>
    </citation>
    <scope>NUCLEOTIDE SEQUENCE [LARGE SCALE GENOMIC DNA]</scope>
    <source>
        <strain evidence="2">JCM 16578</strain>
    </source>
</reference>
<dbReference type="EMBL" id="BAAAZA010000059">
    <property type="protein sequence ID" value="GAA3905300.1"/>
    <property type="molecule type" value="Genomic_DNA"/>
</dbReference>
<gene>
    <name evidence="1" type="ORF">GCM10022207_88330</name>
</gene>